<accession>A0A2V1K7H7</accession>
<evidence type="ECO:0000256" key="1">
    <source>
        <dbReference type="ARBA" id="ARBA00004571"/>
    </source>
</evidence>
<dbReference type="Gene3D" id="1.25.40.10">
    <property type="entry name" value="Tetratricopeptide repeat domain"/>
    <property type="match status" value="1"/>
</dbReference>
<feature type="domain" description="Surface lipoprotein assembly modifier N-terminal TPR repeats region" evidence="10">
    <location>
        <begin position="111"/>
        <end position="203"/>
    </location>
</feature>
<evidence type="ECO:0000256" key="2">
    <source>
        <dbReference type="ARBA" id="ARBA00022452"/>
    </source>
</evidence>
<keyword evidence="6" id="KW-0998">Cell outer membrane</keyword>
<comment type="subcellular location">
    <subcellularLocation>
        <location evidence="1">Cell outer membrane</location>
        <topology evidence="1">Multi-pass membrane protein</topology>
    </subcellularLocation>
</comment>
<evidence type="ECO:0000256" key="8">
    <source>
        <dbReference type="SAM" id="MobiDB-lite"/>
    </source>
</evidence>
<gene>
    <name evidence="11" type="ORF">DD235_04945</name>
</gene>
<evidence type="ECO:0000256" key="4">
    <source>
        <dbReference type="ARBA" id="ARBA00022729"/>
    </source>
</evidence>
<dbReference type="Pfam" id="PF24575">
    <property type="entry name" value="TPR_Slam"/>
    <property type="match status" value="1"/>
</dbReference>
<protein>
    <recommendedName>
        <fullName evidence="13">DUF560 domain-containing protein</fullName>
    </recommendedName>
</protein>
<evidence type="ECO:0000256" key="5">
    <source>
        <dbReference type="ARBA" id="ARBA00023136"/>
    </source>
</evidence>
<organism evidence="11 12">
    <name type="scientific">Corticimicrobacter populi</name>
    <dbReference type="NCBI Taxonomy" id="2175229"/>
    <lineage>
        <taxon>Bacteria</taxon>
        <taxon>Pseudomonadati</taxon>
        <taxon>Pseudomonadota</taxon>
        <taxon>Betaproteobacteria</taxon>
        <taxon>Burkholderiales</taxon>
        <taxon>Alcaligenaceae</taxon>
        <taxon>Corticimicrobacter</taxon>
    </lineage>
</organism>
<dbReference type="InterPro" id="IPR007655">
    <property type="entry name" value="Slam_C"/>
</dbReference>
<keyword evidence="5" id="KW-0472">Membrane</keyword>
<dbReference type="Pfam" id="PF04575">
    <property type="entry name" value="SlipAM"/>
    <property type="match status" value="1"/>
</dbReference>
<dbReference type="InterPro" id="IPR011990">
    <property type="entry name" value="TPR-like_helical_dom_sf"/>
</dbReference>
<comment type="caution">
    <text evidence="11">The sequence shown here is derived from an EMBL/GenBank/DDBJ whole genome shotgun (WGS) entry which is preliminary data.</text>
</comment>
<name>A0A2V1K7H7_9BURK</name>
<dbReference type="AlphaFoldDB" id="A0A2V1K7H7"/>
<evidence type="ECO:0000256" key="7">
    <source>
        <dbReference type="ARBA" id="ARBA00023609"/>
    </source>
</evidence>
<evidence type="ECO:0000259" key="9">
    <source>
        <dbReference type="Pfam" id="PF04575"/>
    </source>
</evidence>
<keyword evidence="12" id="KW-1185">Reference proteome</keyword>
<evidence type="ECO:0008006" key="13">
    <source>
        <dbReference type="Google" id="ProtNLM"/>
    </source>
</evidence>
<comment type="similarity">
    <text evidence="7">Belongs to the Slam family.</text>
</comment>
<dbReference type="EMBL" id="QETA01000001">
    <property type="protein sequence ID" value="PWF25477.1"/>
    <property type="molecule type" value="Genomic_DNA"/>
</dbReference>
<dbReference type="SUPFAM" id="SSF48452">
    <property type="entry name" value="TPR-like"/>
    <property type="match status" value="1"/>
</dbReference>
<reference evidence="12" key="1">
    <citation type="submission" date="2018-05" db="EMBL/GenBank/DDBJ databases">
        <authorList>
            <person name="Li Y."/>
        </authorList>
    </citation>
    <scope>NUCLEOTIDE SEQUENCE [LARGE SCALE GENOMIC DNA]</scope>
    <source>
        <strain evidence="12">3d-2-2</strain>
    </source>
</reference>
<dbReference type="InterPro" id="IPR057556">
    <property type="entry name" value="TPR_Slam"/>
</dbReference>
<feature type="domain" description="Surface lipoprotein assembly modifier C-terminal" evidence="9">
    <location>
        <begin position="232"/>
        <end position="530"/>
    </location>
</feature>
<evidence type="ECO:0000313" key="11">
    <source>
        <dbReference type="EMBL" id="PWF25477.1"/>
    </source>
</evidence>
<evidence type="ECO:0000259" key="10">
    <source>
        <dbReference type="Pfam" id="PF24575"/>
    </source>
</evidence>
<dbReference type="GO" id="GO:0009279">
    <property type="term" value="C:cell outer membrane"/>
    <property type="evidence" value="ECO:0007669"/>
    <property type="project" value="UniProtKB-SubCell"/>
</dbReference>
<keyword evidence="2" id="KW-1134">Transmembrane beta strand</keyword>
<evidence type="ECO:0000256" key="3">
    <source>
        <dbReference type="ARBA" id="ARBA00022692"/>
    </source>
</evidence>
<evidence type="ECO:0000313" key="12">
    <source>
        <dbReference type="Proteomes" id="UP000245212"/>
    </source>
</evidence>
<keyword evidence="3" id="KW-0812">Transmembrane</keyword>
<proteinExistence type="inferred from homology"/>
<sequence length="530" mass="59957">MQDTQPVLHAGRHQSLIPPAPAPSPIRTIPVRPTRWQIMKLPLHPLLLTCFLLLALPPAVQANDDDTRFLLDATRQRMEREQRGGWLPDTPSVEGRRIVIEGQEYRVGESADELALGIYYAINFQQWHKVEEFLSKYRLLAGHQPALVLLAEGLVARARGDIGTALDRLEAAEQAAPGDVRIQLELARAYAEDYQNREAIRQFDLAEQGNIPDATRQVIRGNLDAIAQRSRWHGSFSIGRGYNNNINQGNGAEQCIAGILDICFVTEALPKPIGSFFTGYQATLQRSVPLAGHHNLLLRALAYGAQYDSKDHQNIYLQDNSDNTTLLQAGYNFKNAATEFTLSPTFEHYYRDGHTNYTAPGLDLSLTRDLGPRWSLHTQGSTKRYHYSDTEKQYFADYTLASGGFGISHNFSPLASVYAGMDWTRRKYDWDASSSREQAVRISAFKLFESGIYVNAMAIYRDSRYDATTFLSDSPRHDTQKMLIAAVGAPRWTIGGFYPEIRFKRVINRSNLLYYGYRQSEVSLNFKYNF</sequence>
<feature type="region of interest" description="Disordered" evidence="8">
    <location>
        <begin position="1"/>
        <end position="25"/>
    </location>
</feature>
<evidence type="ECO:0000256" key="6">
    <source>
        <dbReference type="ARBA" id="ARBA00023237"/>
    </source>
</evidence>
<dbReference type="Proteomes" id="UP000245212">
    <property type="component" value="Unassembled WGS sequence"/>
</dbReference>
<keyword evidence="4" id="KW-0732">Signal</keyword>